<reference evidence="3" key="1">
    <citation type="submission" date="2018-05" db="EMBL/GenBank/DDBJ databases">
        <authorList>
            <person name="Lanie J.A."/>
            <person name="Ng W.-L."/>
            <person name="Kazmierczak K.M."/>
            <person name="Andrzejewski T.M."/>
            <person name="Davidsen T.M."/>
            <person name="Wayne K.J."/>
            <person name="Tettelin H."/>
            <person name="Glass J.I."/>
            <person name="Rusch D."/>
            <person name="Podicherti R."/>
            <person name="Tsui H.-C.T."/>
            <person name="Winkler M.E."/>
        </authorList>
    </citation>
    <scope>NUCLEOTIDE SEQUENCE</scope>
</reference>
<dbReference type="SUPFAM" id="SSF63411">
    <property type="entry name" value="LuxS/MPP-like metallohydrolase"/>
    <property type="match status" value="1"/>
</dbReference>
<evidence type="ECO:0000313" key="3">
    <source>
        <dbReference type="EMBL" id="SVD07077.1"/>
    </source>
</evidence>
<protein>
    <recommendedName>
        <fullName evidence="2">Peptidase M16 N-terminal domain-containing protein</fullName>
    </recommendedName>
</protein>
<dbReference type="InterPro" id="IPR011765">
    <property type="entry name" value="Pept_M16_N"/>
</dbReference>
<feature type="non-terminal residue" evidence="3">
    <location>
        <position position="150"/>
    </location>
</feature>
<dbReference type="InterPro" id="IPR050361">
    <property type="entry name" value="MPP/UQCRC_Complex"/>
</dbReference>
<sequence>MKKFYTLPLLIIFILNGCSIENKGEKKLDIDPQVTIGNLENGLTYYIRENKKPENRADFRLVVNAGSVLENEDQQGLAHLLEHMAFNGTVHYKKQELVDYFESIGVAFGPDLNAYTSFDETVYMIEVPTDDKDIIQQAIQILEDWAHGIL</sequence>
<dbReference type="GO" id="GO:0006508">
    <property type="term" value="P:proteolysis"/>
    <property type="evidence" value="ECO:0007669"/>
    <property type="project" value="InterPro"/>
</dbReference>
<evidence type="ECO:0000259" key="2">
    <source>
        <dbReference type="Pfam" id="PF00675"/>
    </source>
</evidence>
<dbReference type="GO" id="GO:0004222">
    <property type="term" value="F:metalloendopeptidase activity"/>
    <property type="evidence" value="ECO:0007669"/>
    <property type="project" value="InterPro"/>
</dbReference>
<evidence type="ECO:0000256" key="1">
    <source>
        <dbReference type="ARBA" id="ARBA00007261"/>
    </source>
</evidence>
<dbReference type="EMBL" id="UINC01127748">
    <property type="protein sequence ID" value="SVD07077.1"/>
    <property type="molecule type" value="Genomic_DNA"/>
</dbReference>
<organism evidence="3">
    <name type="scientific">marine metagenome</name>
    <dbReference type="NCBI Taxonomy" id="408172"/>
    <lineage>
        <taxon>unclassified sequences</taxon>
        <taxon>metagenomes</taxon>
        <taxon>ecological metagenomes</taxon>
    </lineage>
</organism>
<gene>
    <name evidence="3" type="ORF">METZ01_LOCUS359931</name>
</gene>
<accession>A0A382SCX8</accession>
<name>A0A382SCX8_9ZZZZ</name>
<dbReference type="PROSITE" id="PS00143">
    <property type="entry name" value="INSULINASE"/>
    <property type="match status" value="1"/>
</dbReference>
<dbReference type="Pfam" id="PF00675">
    <property type="entry name" value="Peptidase_M16"/>
    <property type="match status" value="1"/>
</dbReference>
<feature type="domain" description="Peptidase M16 N-terminal" evidence="2">
    <location>
        <begin position="48"/>
        <end position="146"/>
    </location>
</feature>
<dbReference type="PANTHER" id="PTHR11851:SF49">
    <property type="entry name" value="MITOCHONDRIAL-PROCESSING PEPTIDASE SUBUNIT ALPHA"/>
    <property type="match status" value="1"/>
</dbReference>
<dbReference type="InterPro" id="IPR011249">
    <property type="entry name" value="Metalloenz_LuxS/M16"/>
</dbReference>
<dbReference type="GO" id="GO:0046872">
    <property type="term" value="F:metal ion binding"/>
    <property type="evidence" value="ECO:0007669"/>
    <property type="project" value="InterPro"/>
</dbReference>
<dbReference type="AlphaFoldDB" id="A0A382SCX8"/>
<dbReference type="InterPro" id="IPR001431">
    <property type="entry name" value="Pept_M16_Zn_BS"/>
</dbReference>
<proteinExistence type="inferred from homology"/>
<dbReference type="Gene3D" id="3.30.830.10">
    <property type="entry name" value="Metalloenzyme, LuxS/M16 peptidase-like"/>
    <property type="match status" value="1"/>
</dbReference>
<dbReference type="PANTHER" id="PTHR11851">
    <property type="entry name" value="METALLOPROTEASE"/>
    <property type="match status" value="1"/>
</dbReference>
<comment type="similarity">
    <text evidence="1">Belongs to the peptidase M16 family.</text>
</comment>